<evidence type="ECO:0000256" key="2">
    <source>
        <dbReference type="ARBA" id="ARBA00023125"/>
    </source>
</evidence>
<dbReference type="SMART" id="SM00342">
    <property type="entry name" value="HTH_ARAC"/>
    <property type="match status" value="1"/>
</dbReference>
<evidence type="ECO:0000313" key="5">
    <source>
        <dbReference type="EMBL" id="WUV45853.1"/>
    </source>
</evidence>
<sequence>MLTRTVVFVVYDGFQLLDLAGPLDVFATANHAVGGPAYRLITASPGGRTIELAGGVSFAVDRALEEVAATTEVIDTLLVVGGFGAFVPETSSEVAQQLPALARRSQRITSVCAGALVLAAAGLLNGYRATTHWGAGDHLARAFPLVRVEVDRIFVHDRNRWTSAGVSAGIDMALALVDADLGAEIAQLIARQLVIYVHRAGGQEQFSAQLRSQPARTPSIRAVQQWLPDHLTGDLTIAALATRAGMSERTFARSFRAETGTTPAHFIETLRLEAARRLLESTDLTVDAIARTVGYKHGKTLHRLIARRLSTTPDAYRQQIASTTATHPQLNPA</sequence>
<dbReference type="CDD" id="cd03137">
    <property type="entry name" value="GATase1_AraC_1"/>
    <property type="match status" value="1"/>
</dbReference>
<accession>A0ABZ1YRV9</accession>
<dbReference type="InterPro" id="IPR029062">
    <property type="entry name" value="Class_I_gatase-like"/>
</dbReference>
<dbReference type="InterPro" id="IPR052158">
    <property type="entry name" value="INH-QAR"/>
</dbReference>
<dbReference type="InterPro" id="IPR009057">
    <property type="entry name" value="Homeodomain-like_sf"/>
</dbReference>
<dbReference type="SUPFAM" id="SSF52317">
    <property type="entry name" value="Class I glutamine amidotransferase-like"/>
    <property type="match status" value="1"/>
</dbReference>
<evidence type="ECO:0000313" key="6">
    <source>
        <dbReference type="Proteomes" id="UP001432062"/>
    </source>
</evidence>
<dbReference type="Gene3D" id="3.40.50.880">
    <property type="match status" value="1"/>
</dbReference>
<dbReference type="Pfam" id="PF12833">
    <property type="entry name" value="HTH_18"/>
    <property type="match status" value="1"/>
</dbReference>
<name>A0ABZ1YRV9_9NOCA</name>
<dbReference type="PROSITE" id="PS00041">
    <property type="entry name" value="HTH_ARAC_FAMILY_1"/>
    <property type="match status" value="1"/>
</dbReference>
<evidence type="ECO:0000259" key="4">
    <source>
        <dbReference type="PROSITE" id="PS01124"/>
    </source>
</evidence>
<protein>
    <submittedName>
        <fullName evidence="5">DJ-1/PfpI family protein</fullName>
    </submittedName>
</protein>
<gene>
    <name evidence="5" type="ORF">OG563_43395</name>
</gene>
<keyword evidence="1" id="KW-0805">Transcription regulation</keyword>
<dbReference type="PANTHER" id="PTHR43130:SF3">
    <property type="entry name" value="HTH-TYPE TRANSCRIPTIONAL REGULATOR RV1931C"/>
    <property type="match status" value="1"/>
</dbReference>
<dbReference type="RefSeq" id="WP_329409357.1">
    <property type="nucleotide sequence ID" value="NZ_CP109441.1"/>
</dbReference>
<keyword evidence="6" id="KW-1185">Reference proteome</keyword>
<proteinExistence type="predicted"/>
<dbReference type="PANTHER" id="PTHR43130">
    <property type="entry name" value="ARAC-FAMILY TRANSCRIPTIONAL REGULATOR"/>
    <property type="match status" value="1"/>
</dbReference>
<dbReference type="InterPro" id="IPR002818">
    <property type="entry name" value="DJ-1/PfpI"/>
</dbReference>
<organism evidence="5 6">
    <name type="scientific">Nocardia vinacea</name>
    <dbReference type="NCBI Taxonomy" id="96468"/>
    <lineage>
        <taxon>Bacteria</taxon>
        <taxon>Bacillati</taxon>
        <taxon>Actinomycetota</taxon>
        <taxon>Actinomycetes</taxon>
        <taxon>Mycobacteriales</taxon>
        <taxon>Nocardiaceae</taxon>
        <taxon>Nocardia</taxon>
    </lineage>
</organism>
<dbReference type="InterPro" id="IPR018060">
    <property type="entry name" value="HTH_AraC"/>
</dbReference>
<dbReference type="EMBL" id="CP109441">
    <property type="protein sequence ID" value="WUV45853.1"/>
    <property type="molecule type" value="Genomic_DNA"/>
</dbReference>
<feature type="domain" description="HTH araC/xylS-type" evidence="4">
    <location>
        <begin position="221"/>
        <end position="319"/>
    </location>
</feature>
<keyword evidence="3" id="KW-0804">Transcription</keyword>
<dbReference type="Gene3D" id="1.10.10.60">
    <property type="entry name" value="Homeodomain-like"/>
    <property type="match status" value="1"/>
</dbReference>
<dbReference type="PROSITE" id="PS01124">
    <property type="entry name" value="HTH_ARAC_FAMILY_2"/>
    <property type="match status" value="1"/>
</dbReference>
<dbReference type="SUPFAM" id="SSF46689">
    <property type="entry name" value="Homeodomain-like"/>
    <property type="match status" value="2"/>
</dbReference>
<dbReference type="Proteomes" id="UP001432062">
    <property type="component" value="Chromosome"/>
</dbReference>
<dbReference type="InterPro" id="IPR018062">
    <property type="entry name" value="HTH_AraC-typ_CS"/>
</dbReference>
<dbReference type="Pfam" id="PF01965">
    <property type="entry name" value="DJ-1_PfpI"/>
    <property type="match status" value="1"/>
</dbReference>
<keyword evidence="2" id="KW-0238">DNA-binding</keyword>
<evidence type="ECO:0000256" key="3">
    <source>
        <dbReference type="ARBA" id="ARBA00023163"/>
    </source>
</evidence>
<evidence type="ECO:0000256" key="1">
    <source>
        <dbReference type="ARBA" id="ARBA00023015"/>
    </source>
</evidence>
<reference evidence="5" key="1">
    <citation type="submission" date="2022-10" db="EMBL/GenBank/DDBJ databases">
        <title>The complete genomes of actinobacterial strains from the NBC collection.</title>
        <authorList>
            <person name="Joergensen T.S."/>
            <person name="Alvarez Arevalo M."/>
            <person name="Sterndorff E.B."/>
            <person name="Faurdal D."/>
            <person name="Vuksanovic O."/>
            <person name="Mourched A.-S."/>
            <person name="Charusanti P."/>
            <person name="Shaw S."/>
            <person name="Blin K."/>
            <person name="Weber T."/>
        </authorList>
    </citation>
    <scope>NUCLEOTIDE SEQUENCE</scope>
    <source>
        <strain evidence="5">NBC_01482</strain>
    </source>
</reference>